<proteinExistence type="predicted"/>
<dbReference type="EMBL" id="JAUJDW010000052">
    <property type="protein sequence ID" value="KAK0647259.1"/>
    <property type="molecule type" value="Genomic_DNA"/>
</dbReference>
<evidence type="ECO:0000313" key="3">
    <source>
        <dbReference type="Proteomes" id="UP001175001"/>
    </source>
</evidence>
<comment type="caution">
    <text evidence="2">The sequence shown here is derived from an EMBL/GenBank/DDBJ whole genome shotgun (WGS) entry which is preliminary data.</text>
</comment>
<name>A0AA39Y7Q0_9PEZI</name>
<protein>
    <submittedName>
        <fullName evidence="2">Uncharacterized protein</fullName>
    </submittedName>
</protein>
<feature type="region of interest" description="Disordered" evidence="1">
    <location>
        <begin position="65"/>
        <end position="133"/>
    </location>
</feature>
<feature type="compositionally biased region" description="Pro residues" evidence="1">
    <location>
        <begin position="91"/>
        <end position="123"/>
    </location>
</feature>
<feature type="compositionally biased region" description="Polar residues" evidence="1">
    <location>
        <begin position="67"/>
        <end position="80"/>
    </location>
</feature>
<keyword evidence="3" id="KW-1185">Reference proteome</keyword>
<gene>
    <name evidence="2" type="ORF">DIS24_g7872</name>
</gene>
<accession>A0AA39Y7Q0</accession>
<organism evidence="2 3">
    <name type="scientific">Lasiodiplodia hormozganensis</name>
    <dbReference type="NCBI Taxonomy" id="869390"/>
    <lineage>
        <taxon>Eukaryota</taxon>
        <taxon>Fungi</taxon>
        <taxon>Dikarya</taxon>
        <taxon>Ascomycota</taxon>
        <taxon>Pezizomycotina</taxon>
        <taxon>Dothideomycetes</taxon>
        <taxon>Dothideomycetes incertae sedis</taxon>
        <taxon>Botryosphaeriales</taxon>
        <taxon>Botryosphaeriaceae</taxon>
        <taxon>Lasiodiplodia</taxon>
    </lineage>
</organism>
<sequence>MKKASGDQPLLLDQVVEAATEWADEKVEDLYMMQPVATAASSERGGSCAEEALSRLVPSMVEDFSRLQLSPQVPPTSHQRQGGGGGYHPAAQPPQYPSAQPPPQPYSQPPPPPSGPQYVPPPTQASGHRMLAGVAWGSPPKVVKIFQKTATLDDRAVPPQNPKK</sequence>
<evidence type="ECO:0000313" key="2">
    <source>
        <dbReference type="EMBL" id="KAK0647259.1"/>
    </source>
</evidence>
<reference evidence="2" key="1">
    <citation type="submission" date="2023-06" db="EMBL/GenBank/DDBJ databases">
        <title>Multi-omics analyses reveal the molecular pathogenesis toolkit of Lasiodiplodia hormozganensis, a cross-kingdom pathogen.</title>
        <authorList>
            <person name="Felix C."/>
            <person name="Meneses R."/>
            <person name="Goncalves M.F.M."/>
            <person name="Tilleman L."/>
            <person name="Duarte A.S."/>
            <person name="Jorrin-Novo J.V."/>
            <person name="Van De Peer Y."/>
            <person name="Deforce D."/>
            <person name="Van Nieuwerburgh F."/>
            <person name="Esteves A.C."/>
            <person name="Alves A."/>
        </authorList>
    </citation>
    <scope>NUCLEOTIDE SEQUENCE</scope>
    <source>
        <strain evidence="2">CBS 339.90</strain>
    </source>
</reference>
<dbReference type="Proteomes" id="UP001175001">
    <property type="component" value="Unassembled WGS sequence"/>
</dbReference>
<dbReference type="AlphaFoldDB" id="A0AA39Y7Q0"/>
<evidence type="ECO:0000256" key="1">
    <source>
        <dbReference type="SAM" id="MobiDB-lite"/>
    </source>
</evidence>